<evidence type="ECO:0000313" key="3">
    <source>
        <dbReference type="RefSeq" id="XP_022093704.1"/>
    </source>
</evidence>
<name>A0A8B7YKB8_ACAPL</name>
<feature type="compositionally biased region" description="Polar residues" evidence="1">
    <location>
        <begin position="611"/>
        <end position="629"/>
    </location>
</feature>
<reference evidence="3 4" key="1">
    <citation type="submission" date="2025-04" db="UniProtKB">
        <authorList>
            <consortium name="RefSeq"/>
        </authorList>
    </citation>
    <scope>IDENTIFICATION</scope>
</reference>
<feature type="region of interest" description="Disordered" evidence="1">
    <location>
        <begin position="659"/>
        <end position="680"/>
    </location>
</feature>
<dbReference type="OMA" id="RVSHLHH"/>
<feature type="region of interest" description="Disordered" evidence="1">
    <location>
        <begin position="611"/>
        <end position="640"/>
    </location>
</feature>
<dbReference type="Proteomes" id="UP000694845">
    <property type="component" value="Unplaced"/>
</dbReference>
<dbReference type="KEGG" id="aplc:110980930"/>
<keyword evidence="2" id="KW-1185">Reference proteome</keyword>
<feature type="compositionally biased region" description="Polar residues" evidence="1">
    <location>
        <begin position="666"/>
        <end position="680"/>
    </location>
</feature>
<dbReference type="RefSeq" id="XP_022093704.1">
    <property type="nucleotide sequence ID" value="XM_022238012.1"/>
</dbReference>
<evidence type="ECO:0000313" key="2">
    <source>
        <dbReference type="Proteomes" id="UP000694845"/>
    </source>
</evidence>
<evidence type="ECO:0000313" key="4">
    <source>
        <dbReference type="RefSeq" id="XP_022093713.1"/>
    </source>
</evidence>
<dbReference type="RefSeq" id="XP_022093713.1">
    <property type="nucleotide sequence ID" value="XM_022238021.1"/>
</dbReference>
<proteinExistence type="predicted"/>
<accession>A0A8B7YKB8</accession>
<organism evidence="2 3">
    <name type="scientific">Acanthaster planci</name>
    <name type="common">Crown-of-thorns starfish</name>
    <dbReference type="NCBI Taxonomy" id="133434"/>
    <lineage>
        <taxon>Eukaryota</taxon>
        <taxon>Metazoa</taxon>
        <taxon>Echinodermata</taxon>
        <taxon>Eleutherozoa</taxon>
        <taxon>Asterozoa</taxon>
        <taxon>Asteroidea</taxon>
        <taxon>Valvatacea</taxon>
        <taxon>Valvatida</taxon>
        <taxon>Acanthasteridae</taxon>
        <taxon>Acanthaster</taxon>
    </lineage>
</organism>
<evidence type="ECO:0000256" key="1">
    <source>
        <dbReference type="SAM" id="MobiDB-lite"/>
    </source>
</evidence>
<dbReference type="OrthoDB" id="10590887at2759"/>
<protein>
    <submittedName>
        <fullName evidence="3 4">Uncharacterized protein LOC110980930</fullName>
    </submittedName>
</protein>
<feature type="region of interest" description="Disordered" evidence="1">
    <location>
        <begin position="494"/>
        <end position="524"/>
    </location>
</feature>
<dbReference type="GeneID" id="110980930"/>
<sequence length="680" mass="75930">MAAEMKKHTDNSNGSKEKIPLNQTVLSSVSAVVEESFQEASAAARFQNYVGTAFFNDTIRPCQREQILVAVREVIGNLFWQACVAARAQMRVEDQSFVKGVKWRNDIEEDTVAKSSHASQSYGHAVGNSTASEQGCWSSSLFQLNSVSRLSCEESLQTEETSVAMETFKPLSTEITDPNEMARDDLKQLRFLRTVSEKPIFQDSRESKNGQCITKRVDDREVSQDSKSKTVSNSLMGQKDALDCFKGQEMSAPWSAVSFVVSSVATPKDDISPDLAQSRQDEPLCKILKLDEKSCRNCSIISLKSDTDREWDQPTLKSSENFNSCYDRKSDKALRSTPLTLAAREETPVPDECFEDTSSKGIQALSSVIDISQKNVTCRDEKTGEHIPNDISIKEETSEVDYEMPATRMALQDVGQKLQLTRENEEDMHTGQPDPSAELDKKIDFSLVYETVPPEPTRPIDDDYKHLAAEKKQASDADWIKLEGPSEQITEEVLPENGPKRGNVKPTNDQMVPSLLEEDGDKTPEDRAHELYADDDEEVSIEVKHREADVTGTSLSPTPSSTLNEVNEEQLNEEVSGGTKDRSNAVPIGNQLVPQTSTGIFQWRHGISYENQQPASSRSPLGSLDQQTVPDLEWRPSPLPACNRKRRLGLSRRQRVSHLHHINHLPCQNTRPSPNTGHEE</sequence>
<gene>
    <name evidence="3 4" type="primary">LOC110980930</name>
</gene>
<dbReference type="AlphaFoldDB" id="A0A8B7YKB8"/>